<evidence type="ECO:0000313" key="2">
    <source>
        <dbReference type="Proteomes" id="UP000077134"/>
    </source>
</evidence>
<proteinExistence type="predicted"/>
<dbReference type="EMBL" id="LSFN01000015">
    <property type="protein sequence ID" value="OAB74195.1"/>
    <property type="molecule type" value="Genomic_DNA"/>
</dbReference>
<dbReference type="KEGG" id="pcx:LPB68_21490"/>
<reference evidence="1 2" key="1">
    <citation type="submission" date="2016-02" db="EMBL/GenBank/DDBJ databases">
        <title>Paenibacillus sp. LPB0068, isolated from Crassostrea gigas.</title>
        <authorList>
            <person name="Shin S.-K."/>
            <person name="Yi H."/>
        </authorList>
    </citation>
    <scope>NUCLEOTIDE SEQUENCE [LARGE SCALE GENOMIC DNA]</scope>
    <source>
        <strain evidence="1 2">LPB0068</strain>
    </source>
</reference>
<dbReference type="Proteomes" id="UP000077134">
    <property type="component" value="Unassembled WGS sequence"/>
</dbReference>
<accession>A0A167DC77</accession>
<organism evidence="1 2">
    <name type="scientific">Paenibacillus crassostreae</name>
    <dbReference type="NCBI Taxonomy" id="1763538"/>
    <lineage>
        <taxon>Bacteria</taxon>
        <taxon>Bacillati</taxon>
        <taxon>Bacillota</taxon>
        <taxon>Bacilli</taxon>
        <taxon>Bacillales</taxon>
        <taxon>Paenibacillaceae</taxon>
        <taxon>Paenibacillus</taxon>
    </lineage>
</organism>
<dbReference type="OrthoDB" id="2564220at2"/>
<gene>
    <name evidence="1" type="ORF">PNBC_12765</name>
</gene>
<name>A0A167DC77_9BACL</name>
<dbReference type="RefSeq" id="WP_068658751.1">
    <property type="nucleotide sequence ID" value="NZ_CP017771.1"/>
</dbReference>
<evidence type="ECO:0000313" key="1">
    <source>
        <dbReference type="EMBL" id="OAB74195.1"/>
    </source>
</evidence>
<keyword evidence="2" id="KW-1185">Reference proteome</keyword>
<dbReference type="AlphaFoldDB" id="A0A167DC77"/>
<sequence length="236" mass="26460">MTTTIPTLTVTNPIDIHWSHVGCTVLSSSKYGLEYDRIKVLHEIGLNAPLAQDESFYAPPANRAIDVRALFPDGNIVSFVGQRYSDLQDELQKYSQAVADGNVEELNRLHHLFLSTTMLSPVLFKAGTQVLTFEYELALYPMEGTPSDFELTLLAPMPSFRPAGQSQITVRIDLPSSNNLAFNADVIEAAGYEFDPATGAVTGEVQKIIEGDYGLRKIIVWNWQVDPFFRVHYRYR</sequence>
<protein>
    <submittedName>
        <fullName evidence="1">Uncharacterized protein</fullName>
    </submittedName>
</protein>
<comment type="caution">
    <text evidence="1">The sequence shown here is derived from an EMBL/GenBank/DDBJ whole genome shotgun (WGS) entry which is preliminary data.</text>
</comment>